<dbReference type="Proteomes" id="UP001595836">
    <property type="component" value="Unassembled WGS sequence"/>
</dbReference>
<sequence length="105" mass="10059">MTVATAFAVAAILALAVAVLLIGRAAVAAHSARSAADLAALAAAHALREGEDACGVASGIAVANGARLAVCTIDGDDVVTRAEVAVDLGLLGTRTASAVARAGPV</sequence>
<dbReference type="InterPro" id="IPR021202">
    <property type="entry name" value="Rv3654c-like"/>
</dbReference>
<dbReference type="NCBIfam" id="TIGR03816">
    <property type="entry name" value="tadE_like_DECH"/>
    <property type="match status" value="1"/>
</dbReference>
<dbReference type="RefSeq" id="WP_344995122.1">
    <property type="nucleotide sequence ID" value="NZ_BAABCD010000050.1"/>
</dbReference>
<evidence type="ECO:0000313" key="2">
    <source>
        <dbReference type="Proteomes" id="UP001595836"/>
    </source>
</evidence>
<keyword evidence="2" id="KW-1185">Reference proteome</keyword>
<comment type="caution">
    <text evidence="1">The sequence shown here is derived from an EMBL/GenBank/DDBJ whole genome shotgun (WGS) entry which is preliminary data.</text>
</comment>
<dbReference type="EMBL" id="JBHSHP010000053">
    <property type="protein sequence ID" value="MFC4755817.1"/>
    <property type="molecule type" value="Genomic_DNA"/>
</dbReference>
<accession>A0ABV9PRT1</accession>
<name>A0ABV9PRT1_9ACTN</name>
<reference evidence="2" key="1">
    <citation type="journal article" date="2019" name="Int. J. Syst. Evol. Microbiol.">
        <title>The Global Catalogue of Microorganisms (GCM) 10K type strain sequencing project: providing services to taxonomists for standard genome sequencing and annotation.</title>
        <authorList>
            <consortium name="The Broad Institute Genomics Platform"/>
            <consortium name="The Broad Institute Genome Sequencing Center for Infectious Disease"/>
            <person name="Wu L."/>
            <person name="Ma J."/>
        </authorList>
    </citation>
    <scope>NUCLEOTIDE SEQUENCE [LARGE SCALE GENOMIC DNA]</scope>
    <source>
        <strain evidence="2">JCM 11882</strain>
    </source>
</reference>
<evidence type="ECO:0000313" key="1">
    <source>
        <dbReference type="EMBL" id="MFC4755817.1"/>
    </source>
</evidence>
<organism evidence="1 2">
    <name type="scientific">Dietzia aurantiaca</name>
    <dbReference type="NCBI Taxonomy" id="983873"/>
    <lineage>
        <taxon>Bacteria</taxon>
        <taxon>Bacillati</taxon>
        <taxon>Actinomycetota</taxon>
        <taxon>Actinomycetes</taxon>
        <taxon>Mycobacteriales</taxon>
        <taxon>Dietziaceae</taxon>
        <taxon>Dietzia</taxon>
    </lineage>
</organism>
<gene>
    <name evidence="1" type="ORF">ACFO7U_13670</name>
</gene>
<proteinExistence type="predicted"/>
<protein>
    <submittedName>
        <fullName evidence="1">Rv3654c family TadE-like protein</fullName>
    </submittedName>
</protein>